<dbReference type="AlphaFoldDB" id="A0A7I7XG88"/>
<dbReference type="PIRSF" id="PIRSF021591">
    <property type="entry name" value="UCP021591"/>
    <property type="match status" value="1"/>
</dbReference>
<dbReference type="Proteomes" id="UP000466517">
    <property type="component" value="Chromosome"/>
</dbReference>
<name>A0A7I7XG88_9MYCO</name>
<proteinExistence type="predicted"/>
<protein>
    <recommendedName>
        <fullName evidence="4">Secreted protein</fullName>
    </recommendedName>
</protein>
<evidence type="ECO:0000313" key="3">
    <source>
        <dbReference type="Proteomes" id="UP000466517"/>
    </source>
</evidence>
<keyword evidence="3" id="KW-1185">Reference proteome</keyword>
<evidence type="ECO:0000256" key="1">
    <source>
        <dbReference type="SAM" id="SignalP"/>
    </source>
</evidence>
<dbReference type="RefSeq" id="WP_179969785.1">
    <property type="nucleotide sequence ID" value="NZ_AP022610.1"/>
</dbReference>
<evidence type="ECO:0008006" key="4">
    <source>
        <dbReference type="Google" id="ProtNLM"/>
    </source>
</evidence>
<gene>
    <name evidence="2" type="ORF">MMAD_25030</name>
</gene>
<keyword evidence="1" id="KW-0732">Signal</keyword>
<dbReference type="InterPro" id="IPR016793">
    <property type="entry name" value="UCP021591"/>
</dbReference>
<sequence length="145" mass="15440">MRHATNKIGASLGVAALVCAAGLAGPATSHADPAPAPAHQVRYTLVSQGDADFDLYYLVNQPPNKEAYNADSYAYLKKESITLAGGVPWTFDTTLADPQWAILTVSSTTHGMRAAPNPHCDITVDGQIATQQDAPYNLQCQLGQW</sequence>
<organism evidence="2 3">
    <name type="scientific">Mycolicibacterium madagascariense</name>
    <dbReference type="NCBI Taxonomy" id="212765"/>
    <lineage>
        <taxon>Bacteria</taxon>
        <taxon>Bacillati</taxon>
        <taxon>Actinomycetota</taxon>
        <taxon>Actinomycetes</taxon>
        <taxon>Mycobacteriales</taxon>
        <taxon>Mycobacteriaceae</taxon>
        <taxon>Mycolicibacterium</taxon>
    </lineage>
</organism>
<feature type="chain" id="PRO_5029898686" description="Secreted protein" evidence="1">
    <location>
        <begin position="32"/>
        <end position="145"/>
    </location>
</feature>
<dbReference type="EMBL" id="AP022610">
    <property type="protein sequence ID" value="BBZ28208.1"/>
    <property type="molecule type" value="Genomic_DNA"/>
</dbReference>
<evidence type="ECO:0000313" key="2">
    <source>
        <dbReference type="EMBL" id="BBZ28208.1"/>
    </source>
</evidence>
<accession>A0A7I7XG88</accession>
<reference evidence="2 3" key="1">
    <citation type="journal article" date="2019" name="Emerg. Microbes Infect.">
        <title>Comprehensive subspecies identification of 175 nontuberculous mycobacteria species based on 7547 genomic profiles.</title>
        <authorList>
            <person name="Matsumoto Y."/>
            <person name="Kinjo T."/>
            <person name="Motooka D."/>
            <person name="Nabeya D."/>
            <person name="Jung N."/>
            <person name="Uechi K."/>
            <person name="Horii T."/>
            <person name="Iida T."/>
            <person name="Fujita J."/>
            <person name="Nakamura S."/>
        </authorList>
    </citation>
    <scope>NUCLEOTIDE SEQUENCE [LARGE SCALE GENOMIC DNA]</scope>
    <source>
        <strain evidence="2 3">JCM 13574</strain>
    </source>
</reference>
<dbReference type="KEGG" id="mmag:MMAD_25030"/>
<feature type="signal peptide" evidence="1">
    <location>
        <begin position="1"/>
        <end position="31"/>
    </location>
</feature>